<feature type="transmembrane region" description="Helical" evidence="1">
    <location>
        <begin position="176"/>
        <end position="197"/>
    </location>
</feature>
<reference evidence="2 3" key="1">
    <citation type="submission" date="2019-09" db="EMBL/GenBank/DDBJ databases">
        <title>In-depth cultivation of the pig gut microbiome towards novel bacterial diversity and tailored functional studies.</title>
        <authorList>
            <person name="Wylensek D."/>
            <person name="Hitch T.C.A."/>
            <person name="Clavel T."/>
        </authorList>
    </citation>
    <scope>NUCLEOTIDE SEQUENCE [LARGE SCALE GENOMIC DNA]</scope>
    <source>
        <strain evidence="2 3">WCA3-693-APC-4?</strain>
    </source>
</reference>
<accession>A0A6N7Y049</accession>
<evidence type="ECO:0000313" key="2">
    <source>
        <dbReference type="EMBL" id="MSU02095.1"/>
    </source>
</evidence>
<name>A0A6N7Y049_9FIRM</name>
<keyword evidence="1" id="KW-1133">Transmembrane helix</keyword>
<feature type="transmembrane region" description="Helical" evidence="1">
    <location>
        <begin position="39"/>
        <end position="59"/>
    </location>
</feature>
<dbReference type="PANTHER" id="PTHR41309">
    <property type="entry name" value="MEMBRANE PROTEIN-RELATED"/>
    <property type="match status" value="1"/>
</dbReference>
<keyword evidence="1" id="KW-0472">Membrane</keyword>
<feature type="transmembrane region" description="Helical" evidence="1">
    <location>
        <begin position="124"/>
        <end position="142"/>
    </location>
</feature>
<sequence length="203" mass="23154">MLNLIKKDFLLAFSSKSTLIFIILYVPFILFTIGTDNKFIGSLMIYTFVYMLTTISFGYDAQVKTHILLQSLPIRKRDIVISKYLSIFINYTIGFVITGSYLWIIKLLGFIDVDTFNLSLVESTLPIILLSLSISLPSLFRLPPKIANIINMFIYIGIMNFVIIPFSQYGNLLNGLGLPIIAVIVYFLSMGISLWLYETRDFV</sequence>
<feature type="transmembrane region" description="Helical" evidence="1">
    <location>
        <begin position="149"/>
        <end position="170"/>
    </location>
</feature>
<gene>
    <name evidence="2" type="ORF">FYJ83_11495</name>
</gene>
<organism evidence="2 3">
    <name type="scientific">Tissierella pigra</name>
    <dbReference type="NCBI Taxonomy" id="2607614"/>
    <lineage>
        <taxon>Bacteria</taxon>
        <taxon>Bacillati</taxon>
        <taxon>Bacillota</taxon>
        <taxon>Tissierellia</taxon>
        <taxon>Tissierellales</taxon>
        <taxon>Tissierellaceae</taxon>
        <taxon>Tissierella</taxon>
    </lineage>
</organism>
<dbReference type="Proteomes" id="UP000469523">
    <property type="component" value="Unassembled WGS sequence"/>
</dbReference>
<evidence type="ECO:0000313" key="3">
    <source>
        <dbReference type="Proteomes" id="UP000469523"/>
    </source>
</evidence>
<dbReference type="Pfam" id="PF13346">
    <property type="entry name" value="ABC2_membrane_5"/>
    <property type="match status" value="1"/>
</dbReference>
<keyword evidence="1" id="KW-0812">Transmembrane</keyword>
<proteinExistence type="predicted"/>
<dbReference type="PANTHER" id="PTHR41309:SF2">
    <property type="entry name" value="MEMBRANE PROTEIN"/>
    <property type="match status" value="1"/>
</dbReference>
<protein>
    <submittedName>
        <fullName evidence="2">ABC-2 transporter permease</fullName>
    </submittedName>
</protein>
<dbReference type="InterPro" id="IPR025699">
    <property type="entry name" value="ABC2_memb-like"/>
</dbReference>
<dbReference type="AlphaFoldDB" id="A0A6N7Y049"/>
<feature type="transmembrane region" description="Helical" evidence="1">
    <location>
        <begin position="80"/>
        <end position="104"/>
    </location>
</feature>
<dbReference type="RefSeq" id="WP_154440746.1">
    <property type="nucleotide sequence ID" value="NZ_VUNQ01000024.1"/>
</dbReference>
<comment type="caution">
    <text evidence="2">The sequence shown here is derived from an EMBL/GenBank/DDBJ whole genome shotgun (WGS) entry which is preliminary data.</text>
</comment>
<keyword evidence="3" id="KW-1185">Reference proteome</keyword>
<feature type="transmembrane region" description="Helical" evidence="1">
    <location>
        <begin position="9"/>
        <end position="33"/>
    </location>
</feature>
<dbReference type="EMBL" id="VUNQ01000024">
    <property type="protein sequence ID" value="MSU02095.1"/>
    <property type="molecule type" value="Genomic_DNA"/>
</dbReference>
<evidence type="ECO:0000256" key="1">
    <source>
        <dbReference type="SAM" id="Phobius"/>
    </source>
</evidence>